<dbReference type="AlphaFoldDB" id="A0A846YC91"/>
<accession>A0A846YC91</accession>
<evidence type="ECO:0000313" key="3">
    <source>
        <dbReference type="Proteomes" id="UP000570678"/>
    </source>
</evidence>
<organism evidence="2 3">
    <name type="scientific">Nocardia flavorosea</name>
    <dbReference type="NCBI Taxonomy" id="53429"/>
    <lineage>
        <taxon>Bacteria</taxon>
        <taxon>Bacillati</taxon>
        <taxon>Actinomycetota</taxon>
        <taxon>Actinomycetes</taxon>
        <taxon>Mycobacteriales</taxon>
        <taxon>Nocardiaceae</taxon>
        <taxon>Nocardia</taxon>
    </lineage>
</organism>
<comment type="caution">
    <text evidence="2">The sequence shown here is derived from an EMBL/GenBank/DDBJ whole genome shotgun (WGS) entry which is preliminary data.</text>
</comment>
<feature type="domain" description="Arabinosyltransferase C-terminal" evidence="1">
    <location>
        <begin position="7"/>
        <end position="51"/>
    </location>
</feature>
<evidence type="ECO:0000313" key="2">
    <source>
        <dbReference type="EMBL" id="NKY57236.1"/>
    </source>
</evidence>
<dbReference type="EMBL" id="JAAXOT010000006">
    <property type="protein sequence ID" value="NKY57236.1"/>
    <property type="molecule type" value="Genomic_DNA"/>
</dbReference>
<reference evidence="2 3" key="1">
    <citation type="submission" date="2020-04" db="EMBL/GenBank/DDBJ databases">
        <title>MicrobeNet Type strains.</title>
        <authorList>
            <person name="Nicholson A.C."/>
        </authorList>
    </citation>
    <scope>NUCLEOTIDE SEQUENCE [LARGE SCALE GENOMIC DNA]</scope>
    <source>
        <strain evidence="2 3">JCM 3332</strain>
    </source>
</reference>
<dbReference type="InterPro" id="IPR032731">
    <property type="entry name" value="Arabino_trans_C"/>
</dbReference>
<dbReference type="Proteomes" id="UP000570678">
    <property type="component" value="Unassembled WGS sequence"/>
</dbReference>
<name>A0A846YC91_9NOCA</name>
<evidence type="ECO:0000259" key="1">
    <source>
        <dbReference type="Pfam" id="PF14896"/>
    </source>
</evidence>
<dbReference type="Gene3D" id="2.60.120.940">
    <property type="entry name" value="EmbC, C-terminal domain, subdomain 2"/>
    <property type="match status" value="1"/>
</dbReference>
<dbReference type="InterPro" id="IPR042486">
    <property type="entry name" value="Arabino_trans_C_2"/>
</dbReference>
<protein>
    <recommendedName>
        <fullName evidence="1">Arabinosyltransferase C-terminal domain-containing protein</fullName>
    </recommendedName>
</protein>
<gene>
    <name evidence="2" type="ORF">HGA15_13935</name>
</gene>
<sequence>MGTGPEVQLEQLPAQADSVRIVASVDSSDPAQWMAVTPPRVPRLQFLDSLSDTPARY</sequence>
<keyword evidence="3" id="KW-1185">Reference proteome</keyword>
<proteinExistence type="predicted"/>
<dbReference type="Pfam" id="PF14896">
    <property type="entry name" value="Arabino_trans_C"/>
    <property type="match status" value="1"/>
</dbReference>